<feature type="compositionally biased region" description="Pro residues" evidence="11">
    <location>
        <begin position="74"/>
        <end position="84"/>
    </location>
</feature>
<keyword evidence="14" id="KW-1185">Reference proteome</keyword>
<protein>
    <recommendedName>
        <fullName evidence="10">Protein TonB</fullName>
    </recommendedName>
</protein>
<dbReference type="NCBIfam" id="TIGR01352">
    <property type="entry name" value="tonB_Cterm"/>
    <property type="match status" value="1"/>
</dbReference>
<keyword evidence="9" id="KW-0472">Membrane</keyword>
<evidence type="ECO:0000256" key="10">
    <source>
        <dbReference type="RuleBase" id="RU362123"/>
    </source>
</evidence>
<evidence type="ECO:0000256" key="11">
    <source>
        <dbReference type="SAM" id="MobiDB-lite"/>
    </source>
</evidence>
<dbReference type="PROSITE" id="PS52015">
    <property type="entry name" value="TONB_CTD"/>
    <property type="match status" value="1"/>
</dbReference>
<reference evidence="14" key="1">
    <citation type="journal article" date="2019" name="Int. J. Syst. Evol. Microbiol.">
        <title>The Global Catalogue of Microorganisms (GCM) 10K type strain sequencing project: providing services to taxonomists for standard genome sequencing and annotation.</title>
        <authorList>
            <consortium name="The Broad Institute Genomics Platform"/>
            <consortium name="The Broad Institute Genome Sequencing Center for Infectious Disease"/>
            <person name="Wu L."/>
            <person name="Ma J."/>
        </authorList>
    </citation>
    <scope>NUCLEOTIDE SEQUENCE [LARGE SCALE GENOMIC DNA]</scope>
    <source>
        <strain evidence="14">LMG 29894</strain>
    </source>
</reference>
<dbReference type="PANTHER" id="PTHR33446:SF2">
    <property type="entry name" value="PROTEIN TONB"/>
    <property type="match status" value="1"/>
</dbReference>
<name>A0ABV8MLZ9_9NEIS</name>
<evidence type="ECO:0000256" key="4">
    <source>
        <dbReference type="ARBA" id="ARBA00022475"/>
    </source>
</evidence>
<feature type="region of interest" description="Disordered" evidence="11">
    <location>
        <begin position="47"/>
        <end position="127"/>
    </location>
</feature>
<evidence type="ECO:0000256" key="2">
    <source>
        <dbReference type="ARBA" id="ARBA00006555"/>
    </source>
</evidence>
<evidence type="ECO:0000256" key="6">
    <source>
        <dbReference type="ARBA" id="ARBA00022692"/>
    </source>
</evidence>
<comment type="function">
    <text evidence="10">Interacts with outer membrane receptor proteins that carry out high-affinity binding and energy dependent uptake into the periplasmic space of specific substrates. It could act to transduce energy from the cytoplasmic membrane to specific energy-requiring processes in the outer membrane, resulting in the release into the periplasm of ligands bound by these outer membrane proteins.</text>
</comment>
<feature type="domain" description="TonB C-terminal" evidence="12">
    <location>
        <begin position="132"/>
        <end position="223"/>
    </location>
</feature>
<dbReference type="EMBL" id="JBHSBU010000001">
    <property type="protein sequence ID" value="MFC4158108.1"/>
    <property type="molecule type" value="Genomic_DNA"/>
</dbReference>
<keyword evidence="3 10" id="KW-0813">Transport</keyword>
<comment type="similarity">
    <text evidence="2 10">Belongs to the TonB family.</text>
</comment>
<accession>A0ABV8MLZ9</accession>
<dbReference type="RefSeq" id="WP_378160434.1">
    <property type="nucleotide sequence ID" value="NZ_JBHSBU010000001.1"/>
</dbReference>
<keyword evidence="10" id="KW-0735">Signal-anchor</keyword>
<evidence type="ECO:0000256" key="8">
    <source>
        <dbReference type="ARBA" id="ARBA00022989"/>
    </source>
</evidence>
<sequence length="223" mass="23350">MRRGTVLAGVAAGHVGLLWWLAQSHLSTPITPPVPLLVASLVAPAPEPTPVEAAPTSTPPEPSKPVPLEKRSKPMPPSPKPVPTAQPLTAVSSAPSPIVAASPAVETAPAAPPAPQPSPAPAPAPVEAPLVLPRSDAAYLNNPKPPYPPLSRKLEEEGQVVLSVHILPDGTAGEVKLKRSSGYARLDQSALEVVKKWRFVPAKRGNEPVAYTYDLPITFSLRD</sequence>
<evidence type="ECO:0000256" key="5">
    <source>
        <dbReference type="ARBA" id="ARBA00022519"/>
    </source>
</evidence>
<keyword evidence="6" id="KW-0812">Transmembrane</keyword>
<organism evidence="13 14">
    <name type="scientific">Chitinimonas lacunae</name>
    <dbReference type="NCBI Taxonomy" id="1963018"/>
    <lineage>
        <taxon>Bacteria</taxon>
        <taxon>Pseudomonadati</taxon>
        <taxon>Pseudomonadota</taxon>
        <taxon>Betaproteobacteria</taxon>
        <taxon>Neisseriales</taxon>
        <taxon>Chitinibacteraceae</taxon>
        <taxon>Chitinimonas</taxon>
    </lineage>
</organism>
<dbReference type="PRINTS" id="PR01374">
    <property type="entry name" value="TONBPROTEIN"/>
</dbReference>
<keyword evidence="5 10" id="KW-0997">Cell inner membrane</keyword>
<evidence type="ECO:0000256" key="7">
    <source>
        <dbReference type="ARBA" id="ARBA00022927"/>
    </source>
</evidence>
<feature type="compositionally biased region" description="Pro residues" evidence="11">
    <location>
        <begin position="110"/>
        <end position="126"/>
    </location>
</feature>
<keyword evidence="8" id="KW-1133">Transmembrane helix</keyword>
<proteinExistence type="inferred from homology"/>
<gene>
    <name evidence="13" type="ORF">ACFOW7_01930</name>
</gene>
<evidence type="ECO:0000259" key="12">
    <source>
        <dbReference type="PROSITE" id="PS52015"/>
    </source>
</evidence>
<keyword evidence="7 10" id="KW-0653">Protein transport</keyword>
<evidence type="ECO:0000313" key="14">
    <source>
        <dbReference type="Proteomes" id="UP001595791"/>
    </source>
</evidence>
<comment type="subcellular location">
    <subcellularLocation>
        <location evidence="1 10">Cell inner membrane</location>
        <topology evidence="1 10">Single-pass membrane protein</topology>
        <orientation evidence="1 10">Periplasmic side</orientation>
    </subcellularLocation>
</comment>
<evidence type="ECO:0000256" key="3">
    <source>
        <dbReference type="ARBA" id="ARBA00022448"/>
    </source>
</evidence>
<evidence type="ECO:0000256" key="1">
    <source>
        <dbReference type="ARBA" id="ARBA00004383"/>
    </source>
</evidence>
<comment type="caution">
    <text evidence="13">The sequence shown here is derived from an EMBL/GenBank/DDBJ whole genome shotgun (WGS) entry which is preliminary data.</text>
</comment>
<feature type="compositionally biased region" description="Low complexity" evidence="11">
    <location>
        <begin position="90"/>
        <end position="109"/>
    </location>
</feature>
<dbReference type="InterPro" id="IPR051045">
    <property type="entry name" value="TonB-dependent_transducer"/>
</dbReference>
<dbReference type="InterPro" id="IPR037682">
    <property type="entry name" value="TonB_C"/>
</dbReference>
<dbReference type="InterPro" id="IPR003538">
    <property type="entry name" value="TonB"/>
</dbReference>
<dbReference type="SUPFAM" id="SSF74653">
    <property type="entry name" value="TolA/TonB C-terminal domain"/>
    <property type="match status" value="1"/>
</dbReference>
<dbReference type="Pfam" id="PF03544">
    <property type="entry name" value="TonB_C"/>
    <property type="match status" value="1"/>
</dbReference>
<keyword evidence="4 10" id="KW-1003">Cell membrane</keyword>
<dbReference type="PANTHER" id="PTHR33446">
    <property type="entry name" value="PROTEIN TONB-RELATED"/>
    <property type="match status" value="1"/>
</dbReference>
<evidence type="ECO:0000256" key="9">
    <source>
        <dbReference type="ARBA" id="ARBA00023136"/>
    </source>
</evidence>
<evidence type="ECO:0000313" key="13">
    <source>
        <dbReference type="EMBL" id="MFC4158108.1"/>
    </source>
</evidence>
<dbReference type="Gene3D" id="3.30.1150.10">
    <property type="match status" value="1"/>
</dbReference>
<dbReference type="InterPro" id="IPR006260">
    <property type="entry name" value="TonB/TolA_C"/>
</dbReference>
<dbReference type="Proteomes" id="UP001595791">
    <property type="component" value="Unassembled WGS sequence"/>
</dbReference>